<feature type="compositionally biased region" description="Basic residues" evidence="1">
    <location>
        <begin position="94"/>
        <end position="106"/>
    </location>
</feature>
<dbReference type="Proteomes" id="UP000738349">
    <property type="component" value="Unassembled WGS sequence"/>
</dbReference>
<dbReference type="OrthoDB" id="5067658at2759"/>
<protein>
    <recommendedName>
        <fullName evidence="4">RNase H type-1 domain-containing protein</fullName>
    </recommendedName>
</protein>
<evidence type="ECO:0000313" key="3">
    <source>
        <dbReference type="Proteomes" id="UP000738349"/>
    </source>
</evidence>
<evidence type="ECO:0000313" key="2">
    <source>
        <dbReference type="EMBL" id="KAH7165533.1"/>
    </source>
</evidence>
<keyword evidence="3" id="KW-1185">Reference proteome</keyword>
<name>A0A9P9JMF1_9HYPO</name>
<feature type="region of interest" description="Disordered" evidence="1">
    <location>
        <begin position="87"/>
        <end position="119"/>
    </location>
</feature>
<dbReference type="InterPro" id="IPR012337">
    <property type="entry name" value="RNaseH-like_sf"/>
</dbReference>
<proteinExistence type="predicted"/>
<dbReference type="GO" id="GO:0003676">
    <property type="term" value="F:nucleic acid binding"/>
    <property type="evidence" value="ECO:0007669"/>
    <property type="project" value="InterPro"/>
</dbReference>
<accession>A0A9P9JMF1</accession>
<gene>
    <name evidence="2" type="ORF">EDB81DRAFT_779571</name>
</gene>
<dbReference type="AlphaFoldDB" id="A0A9P9JMF1"/>
<evidence type="ECO:0000256" key="1">
    <source>
        <dbReference type="SAM" id="MobiDB-lite"/>
    </source>
</evidence>
<reference evidence="2" key="1">
    <citation type="journal article" date="2021" name="Nat. Commun.">
        <title>Genetic determinants of endophytism in the Arabidopsis root mycobiome.</title>
        <authorList>
            <person name="Mesny F."/>
            <person name="Miyauchi S."/>
            <person name="Thiergart T."/>
            <person name="Pickel B."/>
            <person name="Atanasova L."/>
            <person name="Karlsson M."/>
            <person name="Huettel B."/>
            <person name="Barry K.W."/>
            <person name="Haridas S."/>
            <person name="Chen C."/>
            <person name="Bauer D."/>
            <person name="Andreopoulos W."/>
            <person name="Pangilinan J."/>
            <person name="LaButti K."/>
            <person name="Riley R."/>
            <person name="Lipzen A."/>
            <person name="Clum A."/>
            <person name="Drula E."/>
            <person name="Henrissat B."/>
            <person name="Kohler A."/>
            <person name="Grigoriev I.V."/>
            <person name="Martin F.M."/>
            <person name="Hacquard S."/>
        </authorList>
    </citation>
    <scope>NUCLEOTIDE SEQUENCE</scope>
    <source>
        <strain evidence="2">MPI-CAGE-AT-0147</strain>
    </source>
</reference>
<dbReference type="SUPFAM" id="SSF53098">
    <property type="entry name" value="Ribonuclease H-like"/>
    <property type="match status" value="1"/>
</dbReference>
<dbReference type="InterPro" id="IPR036397">
    <property type="entry name" value="RNaseH_sf"/>
</dbReference>
<sequence>MFDGTAATTPNIRRITHKFRLDTHPAASLQSPSIISMEFFRKTFSGIFGAARVSLDQSRTAFYAANEVWEANQMAMAVTNWTTFQTKPRWNSTGRKRTKKKRKQRAAGRGNPHESSHQSMILRGTPASLFIQTHDAALAEASLACSMPESPSELILWVDGSVGPFGDASFAGYASVFKRAGSWVRMVSRRVAPRQGSNSTELRAIELGLNFALQVATGVNMGAGKLRVVKVFTDSLCSIQGLVELQVLFFHGKMPRQRFKKRPEFFELLQIVAQMTRSLEQAGVRAELHWVPRNRVEGNIVADKAAGVARLSESLTSSDLVQLDWDLEAEAQIGKAETVGYESRSCIGICCCEHGTDGVCRGLRRRLLVSNKVMAETVGLYLPQMREDEM</sequence>
<dbReference type="EMBL" id="JAGMUV010000003">
    <property type="protein sequence ID" value="KAH7165533.1"/>
    <property type="molecule type" value="Genomic_DNA"/>
</dbReference>
<evidence type="ECO:0008006" key="4">
    <source>
        <dbReference type="Google" id="ProtNLM"/>
    </source>
</evidence>
<dbReference type="Gene3D" id="3.30.420.10">
    <property type="entry name" value="Ribonuclease H-like superfamily/Ribonuclease H"/>
    <property type="match status" value="1"/>
</dbReference>
<comment type="caution">
    <text evidence="2">The sequence shown here is derived from an EMBL/GenBank/DDBJ whole genome shotgun (WGS) entry which is preliminary data.</text>
</comment>
<organism evidence="2 3">
    <name type="scientific">Dactylonectria macrodidyma</name>
    <dbReference type="NCBI Taxonomy" id="307937"/>
    <lineage>
        <taxon>Eukaryota</taxon>
        <taxon>Fungi</taxon>
        <taxon>Dikarya</taxon>
        <taxon>Ascomycota</taxon>
        <taxon>Pezizomycotina</taxon>
        <taxon>Sordariomycetes</taxon>
        <taxon>Hypocreomycetidae</taxon>
        <taxon>Hypocreales</taxon>
        <taxon>Nectriaceae</taxon>
        <taxon>Dactylonectria</taxon>
    </lineage>
</organism>